<keyword evidence="1" id="KW-0812">Transmembrane</keyword>
<proteinExistence type="predicted"/>
<keyword evidence="1" id="KW-1133">Transmembrane helix</keyword>
<dbReference type="Proteomes" id="UP001501166">
    <property type="component" value="Unassembled WGS sequence"/>
</dbReference>
<comment type="caution">
    <text evidence="2">The sequence shown here is derived from an EMBL/GenBank/DDBJ whole genome shotgun (WGS) entry which is preliminary data.</text>
</comment>
<evidence type="ECO:0000313" key="2">
    <source>
        <dbReference type="EMBL" id="GAA0355513.1"/>
    </source>
</evidence>
<evidence type="ECO:0000313" key="3">
    <source>
        <dbReference type="Proteomes" id="UP001501166"/>
    </source>
</evidence>
<gene>
    <name evidence="2" type="ORF">GCM10008932_05670</name>
</gene>
<protein>
    <recommendedName>
        <fullName evidence="4">Holin</fullName>
    </recommendedName>
</protein>
<dbReference type="InterPro" id="IPR031612">
    <property type="entry name" value="Phage_holin_Dp1"/>
</dbReference>
<sequence length="83" mass="9245">MKINNHFYDVSKWIVLIFLPALAVLISGLGELYGWEGTFSMVTTVNLVNVFLGSLLQISSIKYYGNEKSEGGIIIGTKYSKPR</sequence>
<accession>A0ABP3GY71</accession>
<keyword evidence="3" id="KW-1185">Reference proteome</keyword>
<name>A0ABP3GY71_9LACT</name>
<feature type="transmembrane region" description="Helical" evidence="1">
    <location>
        <begin position="12"/>
        <end position="33"/>
    </location>
</feature>
<keyword evidence="1" id="KW-0472">Membrane</keyword>
<dbReference type="Pfam" id="PF16938">
    <property type="entry name" value="Phage_holin_Dp1"/>
    <property type="match status" value="1"/>
</dbReference>
<dbReference type="RefSeq" id="WP_343753804.1">
    <property type="nucleotide sequence ID" value="NZ_BAAACW010000036.1"/>
</dbReference>
<evidence type="ECO:0000256" key="1">
    <source>
        <dbReference type="SAM" id="Phobius"/>
    </source>
</evidence>
<reference evidence="3" key="1">
    <citation type="journal article" date="2019" name="Int. J. Syst. Evol. Microbiol.">
        <title>The Global Catalogue of Microorganisms (GCM) 10K type strain sequencing project: providing services to taxonomists for standard genome sequencing and annotation.</title>
        <authorList>
            <consortium name="The Broad Institute Genomics Platform"/>
            <consortium name="The Broad Institute Genome Sequencing Center for Infectious Disease"/>
            <person name="Wu L."/>
            <person name="Ma J."/>
        </authorList>
    </citation>
    <scope>NUCLEOTIDE SEQUENCE [LARGE SCALE GENOMIC DNA]</scope>
    <source>
        <strain evidence="3">JCM 12662</strain>
    </source>
</reference>
<feature type="transmembrane region" description="Helical" evidence="1">
    <location>
        <begin position="39"/>
        <end position="58"/>
    </location>
</feature>
<organism evidence="2 3">
    <name type="scientific">Alkalibacterium iburiense</name>
    <dbReference type="NCBI Taxonomy" id="290589"/>
    <lineage>
        <taxon>Bacteria</taxon>
        <taxon>Bacillati</taxon>
        <taxon>Bacillota</taxon>
        <taxon>Bacilli</taxon>
        <taxon>Lactobacillales</taxon>
        <taxon>Carnobacteriaceae</taxon>
        <taxon>Alkalibacterium</taxon>
    </lineage>
</organism>
<evidence type="ECO:0008006" key="4">
    <source>
        <dbReference type="Google" id="ProtNLM"/>
    </source>
</evidence>
<dbReference type="EMBL" id="BAAACW010000036">
    <property type="protein sequence ID" value="GAA0355513.1"/>
    <property type="molecule type" value="Genomic_DNA"/>
</dbReference>